<evidence type="ECO:0000256" key="4">
    <source>
        <dbReference type="SAM" id="MobiDB-lite"/>
    </source>
</evidence>
<dbReference type="Pfam" id="PF12852">
    <property type="entry name" value="Cupin_6"/>
    <property type="match status" value="1"/>
</dbReference>
<keyword evidence="3" id="KW-0804">Transcription</keyword>
<dbReference type="PROSITE" id="PS01124">
    <property type="entry name" value="HTH_ARAC_FAMILY_2"/>
    <property type="match status" value="1"/>
</dbReference>
<evidence type="ECO:0000256" key="1">
    <source>
        <dbReference type="ARBA" id="ARBA00023015"/>
    </source>
</evidence>
<dbReference type="GO" id="GO:0043565">
    <property type="term" value="F:sequence-specific DNA binding"/>
    <property type="evidence" value="ECO:0007669"/>
    <property type="project" value="InterPro"/>
</dbReference>
<dbReference type="InterPro" id="IPR050204">
    <property type="entry name" value="AraC_XylS_family_regulators"/>
</dbReference>
<sequence length="309" mass="33877">MSDPLAQIITLMRPRALFSKGITGVEPWAVRYEAFGRPGFCVVMEGRCRLAVEGEDTVTLDAGDFVLLPATPAFTMSGLLPATPTLIVPDAAPAPTEERRHGRHGDAPDVRLFGGHVVFESPDALLLVSLLPRMLHLRGVPQLSVLVRLIRDEAAHDRPGRELVLTRLVDLLLIEALRAMPGKDMPPGLLRGLADLRIAHALRQIHGDLERHWTVADLARAAGMSRSAFFDRFTRIVGQRPMEYLLAWRMAVARDLLRRRDLPLDEVARRVGYGSASTFSIAFSRHVGQPPGRYARGGQSRSPSGGGAT</sequence>
<accession>I3TS59</accession>
<keyword evidence="1" id="KW-0805">Transcription regulation</keyword>
<name>I3TS59_TISMK</name>
<evidence type="ECO:0000256" key="2">
    <source>
        <dbReference type="ARBA" id="ARBA00023125"/>
    </source>
</evidence>
<dbReference type="InterPro" id="IPR032783">
    <property type="entry name" value="AraC_lig"/>
</dbReference>
<geneLocation type="plasmid" evidence="6 7">
    <name>pTM1</name>
</geneLocation>
<dbReference type="SUPFAM" id="SSF46689">
    <property type="entry name" value="Homeodomain-like"/>
    <property type="match status" value="2"/>
</dbReference>
<dbReference type="PATRIC" id="fig|1110502.3.peg.3851"/>
<dbReference type="InterPro" id="IPR018062">
    <property type="entry name" value="HTH_AraC-typ_CS"/>
</dbReference>
<dbReference type="PANTHER" id="PTHR46796:SF7">
    <property type="entry name" value="ARAC FAMILY TRANSCRIPTIONAL REGULATOR"/>
    <property type="match status" value="1"/>
</dbReference>
<dbReference type="Proteomes" id="UP000005258">
    <property type="component" value="Plasmid pTM1"/>
</dbReference>
<dbReference type="PANTHER" id="PTHR46796">
    <property type="entry name" value="HTH-TYPE TRANSCRIPTIONAL ACTIVATOR RHAS-RELATED"/>
    <property type="match status" value="1"/>
</dbReference>
<dbReference type="EMBL" id="CP003237">
    <property type="protein sequence ID" value="AFK55597.1"/>
    <property type="molecule type" value="Genomic_DNA"/>
</dbReference>
<feature type="region of interest" description="Disordered" evidence="4">
    <location>
        <begin position="290"/>
        <end position="309"/>
    </location>
</feature>
<dbReference type="GO" id="GO:0003700">
    <property type="term" value="F:DNA-binding transcription factor activity"/>
    <property type="evidence" value="ECO:0007669"/>
    <property type="project" value="InterPro"/>
</dbReference>
<evidence type="ECO:0000256" key="3">
    <source>
        <dbReference type="ARBA" id="ARBA00023163"/>
    </source>
</evidence>
<dbReference type="PROSITE" id="PS00041">
    <property type="entry name" value="HTH_ARAC_FAMILY_1"/>
    <property type="match status" value="1"/>
</dbReference>
<dbReference type="RefSeq" id="WP_014747274.1">
    <property type="nucleotide sequence ID" value="NC_017957.2"/>
</dbReference>
<feature type="domain" description="HTH araC/xylS-type" evidence="5">
    <location>
        <begin position="199"/>
        <end position="297"/>
    </location>
</feature>
<evidence type="ECO:0000313" key="6">
    <source>
        <dbReference type="EMBL" id="AFK55597.1"/>
    </source>
</evidence>
<dbReference type="SUPFAM" id="SSF51182">
    <property type="entry name" value="RmlC-like cupins"/>
    <property type="match status" value="1"/>
</dbReference>
<dbReference type="HOGENOM" id="CLU_000445_81_0_5"/>
<dbReference type="InterPro" id="IPR018060">
    <property type="entry name" value="HTH_AraC"/>
</dbReference>
<dbReference type="Gene3D" id="2.60.120.10">
    <property type="entry name" value="Jelly Rolls"/>
    <property type="match status" value="1"/>
</dbReference>
<dbReference type="InterPro" id="IPR011051">
    <property type="entry name" value="RmlC_Cupin_sf"/>
</dbReference>
<proteinExistence type="predicted"/>
<evidence type="ECO:0000259" key="5">
    <source>
        <dbReference type="PROSITE" id="PS01124"/>
    </source>
</evidence>
<dbReference type="Pfam" id="PF12833">
    <property type="entry name" value="HTH_18"/>
    <property type="match status" value="1"/>
</dbReference>
<evidence type="ECO:0000313" key="7">
    <source>
        <dbReference type="Proteomes" id="UP000005258"/>
    </source>
</evidence>
<keyword evidence="6" id="KW-0614">Plasmid</keyword>
<keyword evidence="2" id="KW-0238">DNA-binding</keyword>
<dbReference type="KEGG" id="tmo:TMO_a0194"/>
<dbReference type="AlphaFoldDB" id="I3TS59"/>
<protein>
    <submittedName>
        <fullName evidence="6">AraC-like transcription regulator</fullName>
    </submittedName>
</protein>
<dbReference type="Gene3D" id="1.10.10.60">
    <property type="entry name" value="Homeodomain-like"/>
    <property type="match status" value="2"/>
</dbReference>
<gene>
    <name evidence="6" type="ordered locus">TMO_a0194</name>
</gene>
<dbReference type="InterPro" id="IPR014710">
    <property type="entry name" value="RmlC-like_jellyroll"/>
</dbReference>
<reference evidence="6 7" key="1">
    <citation type="journal article" date="2012" name="J. Am. Chem. Soc.">
        <title>Bacterial biosynthesis and maturation of the didemnin anti-cancer agents.</title>
        <authorList>
            <person name="Xu Y."/>
            <person name="Kersten R.D."/>
            <person name="Nam S.J."/>
            <person name="Lu L."/>
            <person name="Al-Suwailem A.M."/>
            <person name="Zheng H."/>
            <person name="Fenical W."/>
            <person name="Dorrestein P.C."/>
            <person name="Moore B.S."/>
            <person name="Qian P.Y."/>
        </authorList>
    </citation>
    <scope>NUCLEOTIDE SEQUENCE [LARGE SCALE GENOMIC DNA]</scope>
    <source>
        <strain evidence="6 7">KA081020-065</strain>
    </source>
</reference>
<dbReference type="InterPro" id="IPR009057">
    <property type="entry name" value="Homeodomain-like_sf"/>
</dbReference>
<dbReference type="SMART" id="SM00342">
    <property type="entry name" value="HTH_ARAC"/>
    <property type="match status" value="1"/>
</dbReference>
<keyword evidence="7" id="KW-1185">Reference proteome</keyword>
<organism evidence="6 7">
    <name type="scientific">Tistrella mobilis (strain KA081020-065)</name>
    <dbReference type="NCBI Taxonomy" id="1110502"/>
    <lineage>
        <taxon>Bacteria</taxon>
        <taxon>Pseudomonadati</taxon>
        <taxon>Pseudomonadota</taxon>
        <taxon>Alphaproteobacteria</taxon>
        <taxon>Geminicoccales</taxon>
        <taxon>Geminicoccaceae</taxon>
        <taxon>Tistrella</taxon>
    </lineage>
</organism>